<sequence>MCSSSANALHINITKNASMKTIVALFCVLYFVCCGVTANEMSESCLKQMDLSIADLPSLVHDNSPEIARKRACLEACMMQKMGLMDGNVINTQKIDELLDSIFPDGENKEIVHNNVHQCAKDAADDDQCLVAQNFAQCGLEHLKLTARQLLSTIAPASRRSSCLAVVRVHFASIVTVLSLRSLSASISWKNASMKTIVAVFCVLYFVCCGVTANEMSETCLKQMGLTVFDLGNLIRDTSPEGIRTRGCFEGCLMQKIGLMDGNVINLRKIDEQIDRAYPDSEKKDIIRDTVHQCAYSAANDDQCVVAQNFGRCGLDQLRFAELAHRFT</sequence>
<dbReference type="GO" id="GO:0005615">
    <property type="term" value="C:extracellular space"/>
    <property type="evidence" value="ECO:0007669"/>
    <property type="project" value="TreeGrafter"/>
</dbReference>
<dbReference type="AlphaFoldDB" id="A0A6P8LSD1"/>
<dbReference type="PANTHER" id="PTHR11857">
    <property type="entry name" value="ODORANT BINDING PROTEIN-RELATED"/>
    <property type="match status" value="1"/>
</dbReference>
<keyword evidence="2" id="KW-1185">Reference proteome</keyword>
<evidence type="ECO:0000313" key="3">
    <source>
        <dbReference type="RefSeq" id="XP_033176401.1"/>
    </source>
</evidence>
<dbReference type="Gene3D" id="1.10.238.20">
    <property type="entry name" value="Pheromone/general odorant binding protein domain"/>
    <property type="match status" value="2"/>
</dbReference>
<dbReference type="SUPFAM" id="SSF47565">
    <property type="entry name" value="Insect pheromone/odorant-binding proteins"/>
    <property type="match status" value="2"/>
</dbReference>
<dbReference type="GO" id="GO:0007608">
    <property type="term" value="P:sensory perception of smell"/>
    <property type="evidence" value="ECO:0007669"/>
    <property type="project" value="TreeGrafter"/>
</dbReference>
<evidence type="ECO:0000256" key="1">
    <source>
        <dbReference type="ARBA" id="ARBA00022729"/>
    </source>
</evidence>
<keyword evidence="1" id="KW-0732">Signal</keyword>
<organism evidence="2 3">
    <name type="scientific">Bombus impatiens</name>
    <name type="common">Bumblebee</name>
    <dbReference type="NCBI Taxonomy" id="132113"/>
    <lineage>
        <taxon>Eukaryota</taxon>
        <taxon>Metazoa</taxon>
        <taxon>Ecdysozoa</taxon>
        <taxon>Arthropoda</taxon>
        <taxon>Hexapoda</taxon>
        <taxon>Insecta</taxon>
        <taxon>Pterygota</taxon>
        <taxon>Neoptera</taxon>
        <taxon>Endopterygota</taxon>
        <taxon>Hymenoptera</taxon>
        <taxon>Apocrita</taxon>
        <taxon>Aculeata</taxon>
        <taxon>Apoidea</taxon>
        <taxon>Anthophila</taxon>
        <taxon>Apidae</taxon>
        <taxon>Bombus</taxon>
        <taxon>Pyrobombus</taxon>
    </lineage>
</organism>
<dbReference type="InterPro" id="IPR006170">
    <property type="entry name" value="PBP/GOBP"/>
</dbReference>
<dbReference type="GeneID" id="100747509"/>
<dbReference type="InterPro" id="IPR036728">
    <property type="entry name" value="PBP_GOBP_sf"/>
</dbReference>
<gene>
    <name evidence="3" type="primary">LOC100747509</name>
</gene>
<dbReference type="CTD" id="100286762"/>
<protein>
    <submittedName>
        <fullName evidence="3">Uncharacterized protein LOC100747509</fullName>
    </submittedName>
</protein>
<dbReference type="Proteomes" id="UP000515180">
    <property type="component" value="Unplaced"/>
</dbReference>
<dbReference type="RefSeq" id="XP_033176401.1">
    <property type="nucleotide sequence ID" value="XM_033320510.1"/>
</dbReference>
<dbReference type="GO" id="GO:0005549">
    <property type="term" value="F:odorant binding"/>
    <property type="evidence" value="ECO:0007669"/>
    <property type="project" value="InterPro"/>
</dbReference>
<dbReference type="OrthoDB" id="7580540at2759"/>
<proteinExistence type="predicted"/>
<reference evidence="3" key="1">
    <citation type="submission" date="2025-08" db="UniProtKB">
        <authorList>
            <consortium name="RefSeq"/>
        </authorList>
    </citation>
    <scope>IDENTIFICATION</scope>
</reference>
<dbReference type="CDD" id="cd23992">
    <property type="entry name" value="PBP_GOBP"/>
    <property type="match status" value="2"/>
</dbReference>
<accession>A0A6P8LSD1</accession>
<dbReference type="SMART" id="SM00708">
    <property type="entry name" value="PhBP"/>
    <property type="match status" value="2"/>
</dbReference>
<evidence type="ECO:0000313" key="2">
    <source>
        <dbReference type="Proteomes" id="UP000515180"/>
    </source>
</evidence>
<dbReference type="Pfam" id="PF01395">
    <property type="entry name" value="PBP_GOBP"/>
    <property type="match status" value="2"/>
</dbReference>
<name>A0A6P8LSD1_BOMIM</name>